<proteinExistence type="inferred from homology"/>
<dbReference type="EC" id="1.1.5.12" evidence="5"/>
<feature type="binding site" evidence="5 7">
    <location>
        <position position="255"/>
    </location>
    <ligand>
        <name>FAD</name>
        <dbReference type="ChEBI" id="CHEBI:57692"/>
    </ligand>
</feature>
<protein>
    <recommendedName>
        <fullName evidence="5">Quinone-dependent D-lactate dehydrogenase</fullName>
        <ecNumber evidence="5">1.1.5.12</ecNumber>
    </recommendedName>
    <alternativeName>
        <fullName evidence="5">D-lactate dehydrogenase</fullName>
        <shortName evidence="5">D-LDH</shortName>
    </alternativeName>
</protein>
<dbReference type="InterPro" id="IPR012256">
    <property type="entry name" value="D_lactate_DH"/>
</dbReference>
<dbReference type="Gene3D" id="3.30.465.10">
    <property type="match status" value="1"/>
</dbReference>
<dbReference type="GO" id="GO:0031234">
    <property type="term" value="C:extrinsic component of cytoplasmic side of plasma membrane"/>
    <property type="evidence" value="ECO:0007669"/>
    <property type="project" value="UniProtKB-UniRule"/>
</dbReference>
<dbReference type="Gene3D" id="3.30.70.610">
    <property type="entry name" value="D-lactate dehydrogenase, cap domain, subdomain 1"/>
    <property type="match status" value="2"/>
</dbReference>
<dbReference type="Pfam" id="PF09330">
    <property type="entry name" value="Lact-deh-memb"/>
    <property type="match status" value="1"/>
</dbReference>
<dbReference type="InterPro" id="IPR036318">
    <property type="entry name" value="FAD-bd_PCMH-like_sf"/>
</dbReference>
<dbReference type="PANTHER" id="PTHR43716">
    <property type="entry name" value="D-2-HYDROXYGLUTARATE DEHYDROGENASE, MITOCHONDRIAL"/>
    <property type="match status" value="1"/>
</dbReference>
<feature type="binding site" evidence="5 7">
    <location>
        <begin position="76"/>
        <end position="77"/>
    </location>
    <ligand>
        <name>FAD</name>
        <dbReference type="ChEBI" id="CHEBI:57692"/>
    </ligand>
</feature>
<evidence type="ECO:0000256" key="4">
    <source>
        <dbReference type="ARBA" id="ARBA00023002"/>
    </source>
</evidence>
<evidence type="ECO:0000256" key="5">
    <source>
        <dbReference type="HAMAP-Rule" id="MF_02092"/>
    </source>
</evidence>
<keyword evidence="2 5" id="KW-0285">Flavoprotein</keyword>
<dbReference type="PROSITE" id="PS51387">
    <property type="entry name" value="FAD_PCMH"/>
    <property type="match status" value="1"/>
</dbReference>
<comment type="caution">
    <text evidence="9">The sequence shown here is derived from an EMBL/GenBank/DDBJ whole genome shotgun (WGS) entry which is preliminary data.</text>
</comment>
<reference evidence="9 10" key="1">
    <citation type="journal article" date="2014" name="Int. J. Syst. Evol. Microbiol.">
        <title>Complete genome sequence of Corynebacterium casei LMG S-19264T (=DSM 44701T), isolated from a smear-ripened cheese.</title>
        <authorList>
            <consortium name="US DOE Joint Genome Institute (JGI-PGF)"/>
            <person name="Walter F."/>
            <person name="Albersmeier A."/>
            <person name="Kalinowski J."/>
            <person name="Ruckert C."/>
        </authorList>
    </citation>
    <scope>NUCLEOTIDE SEQUENCE [LARGE SCALE GENOMIC DNA]</scope>
    <source>
        <strain evidence="9 10">CGMCC 1.15896</strain>
    </source>
</reference>
<keyword evidence="5" id="KW-0472">Membrane</keyword>
<dbReference type="GO" id="GO:0022904">
    <property type="term" value="P:respiratory electron transport chain"/>
    <property type="evidence" value="ECO:0007669"/>
    <property type="project" value="InterPro"/>
</dbReference>
<dbReference type="HAMAP" id="MF_02092">
    <property type="entry name" value="DLDH_Dld"/>
    <property type="match status" value="1"/>
</dbReference>
<dbReference type="SUPFAM" id="SSF56176">
    <property type="entry name" value="FAD-binding/transporter-associated domain-like"/>
    <property type="match status" value="1"/>
</dbReference>
<dbReference type="InterPro" id="IPR016169">
    <property type="entry name" value="FAD-bd_PCMH_sub2"/>
</dbReference>
<evidence type="ECO:0000256" key="6">
    <source>
        <dbReference type="PIRNR" id="PIRNR000101"/>
    </source>
</evidence>
<accession>A0A916VXD6</accession>
<evidence type="ECO:0000256" key="2">
    <source>
        <dbReference type="ARBA" id="ARBA00022630"/>
    </source>
</evidence>
<dbReference type="InterPro" id="IPR016167">
    <property type="entry name" value="FAD-bd_PCMH_sub1"/>
</dbReference>
<feature type="binding site" evidence="5 7">
    <location>
        <begin position="68"/>
        <end position="72"/>
    </location>
    <ligand>
        <name>FAD</name>
        <dbReference type="ChEBI" id="CHEBI:57692"/>
    </ligand>
</feature>
<dbReference type="Pfam" id="PF01565">
    <property type="entry name" value="FAD_binding_4"/>
    <property type="match status" value="1"/>
</dbReference>
<dbReference type="InterPro" id="IPR016173">
    <property type="entry name" value="D-lactate_DH_C-sub2"/>
</dbReference>
<dbReference type="InterPro" id="IPR015409">
    <property type="entry name" value="Lactate_DH_C"/>
</dbReference>
<keyword evidence="4 5" id="KW-0560">Oxidoreductase</keyword>
<dbReference type="RefSeq" id="WP_127072996.1">
    <property type="nucleotide sequence ID" value="NZ_BMKB01000003.1"/>
</dbReference>
<organism evidence="9 10">
    <name type="scientific">Pelagibacterium lentulum</name>
    <dbReference type="NCBI Taxonomy" id="2029865"/>
    <lineage>
        <taxon>Bacteria</taxon>
        <taxon>Pseudomonadati</taxon>
        <taxon>Pseudomonadota</taxon>
        <taxon>Alphaproteobacteria</taxon>
        <taxon>Hyphomicrobiales</taxon>
        <taxon>Devosiaceae</taxon>
        <taxon>Pelagibacterium</taxon>
    </lineage>
</organism>
<gene>
    <name evidence="5 9" type="primary">dld</name>
    <name evidence="9" type="ORF">GCM10011499_20880</name>
</gene>
<evidence type="ECO:0000313" key="9">
    <source>
        <dbReference type="EMBL" id="GGA50716.1"/>
    </source>
</evidence>
<dbReference type="GO" id="GO:0004458">
    <property type="term" value="F:D-lactate dehydrogenase (cytochrome) activity"/>
    <property type="evidence" value="ECO:0007669"/>
    <property type="project" value="UniProtKB-UniRule"/>
</dbReference>
<dbReference type="OrthoDB" id="9772552at2"/>
<keyword evidence="5" id="KW-1003">Cell membrane</keyword>
<dbReference type="Gene3D" id="3.30.1370.20">
    <property type="entry name" value="D-lactate dehydrogenase, cap domain, subdomain 2"/>
    <property type="match status" value="1"/>
</dbReference>
<evidence type="ECO:0000259" key="8">
    <source>
        <dbReference type="PROSITE" id="PS51387"/>
    </source>
</evidence>
<dbReference type="InterPro" id="IPR016166">
    <property type="entry name" value="FAD-bd_PCMH"/>
</dbReference>
<dbReference type="GO" id="GO:0055085">
    <property type="term" value="P:transmembrane transport"/>
    <property type="evidence" value="ECO:0007669"/>
    <property type="project" value="InterPro"/>
</dbReference>
<keyword evidence="5" id="KW-0997">Cell inner membrane</keyword>
<keyword evidence="3 5" id="KW-0274">FAD</keyword>
<comment type="subcellular location">
    <subcellularLocation>
        <location evidence="5">Cell inner membrane</location>
        <topology evidence="5">Peripheral membrane protein</topology>
        <orientation evidence="5">Cytoplasmic side</orientation>
    </subcellularLocation>
</comment>
<evidence type="ECO:0000256" key="7">
    <source>
        <dbReference type="PIRSR" id="PIRSR000101-1"/>
    </source>
</evidence>
<evidence type="ECO:0000313" key="10">
    <source>
        <dbReference type="Proteomes" id="UP000596977"/>
    </source>
</evidence>
<evidence type="ECO:0000256" key="1">
    <source>
        <dbReference type="ARBA" id="ARBA00001974"/>
    </source>
</evidence>
<dbReference type="PIRSF" id="PIRSF000101">
    <property type="entry name" value="D-lactate_dh"/>
    <property type="match status" value="1"/>
</dbReference>
<feature type="binding site" evidence="5 7">
    <location>
        <position position="152"/>
    </location>
    <ligand>
        <name>FAD</name>
        <dbReference type="ChEBI" id="CHEBI:57692"/>
    </ligand>
</feature>
<dbReference type="NCBIfam" id="NF008387">
    <property type="entry name" value="PRK11183.1"/>
    <property type="match status" value="1"/>
</dbReference>
<dbReference type="EMBL" id="BMKB01000003">
    <property type="protein sequence ID" value="GGA50716.1"/>
    <property type="molecule type" value="Genomic_DNA"/>
</dbReference>
<dbReference type="InterPro" id="IPR016172">
    <property type="entry name" value="D-lactate_DH_C-sub1"/>
</dbReference>
<dbReference type="InterPro" id="IPR006094">
    <property type="entry name" value="Oxid_FAD_bind_N"/>
</dbReference>
<comment type="function">
    <text evidence="5 6">Catalyzes the oxidation of D-lactate to pyruvate.</text>
</comment>
<dbReference type="GO" id="GO:0071949">
    <property type="term" value="F:FAD binding"/>
    <property type="evidence" value="ECO:0007669"/>
    <property type="project" value="InterPro"/>
</dbReference>
<feature type="binding site" evidence="7">
    <location>
        <position position="250"/>
    </location>
    <ligand>
        <name>FAD</name>
        <dbReference type="ChEBI" id="CHEBI:57692"/>
    </ligand>
</feature>
<comment type="similarity">
    <text evidence="5">Belongs to the quinone-dependent D-lactate dehydrogenase family.</text>
</comment>
<dbReference type="Proteomes" id="UP000596977">
    <property type="component" value="Unassembled WGS sequence"/>
</dbReference>
<evidence type="ECO:0000256" key="3">
    <source>
        <dbReference type="ARBA" id="ARBA00022827"/>
    </source>
</evidence>
<sequence length="563" mass="62859">MQELIDSFRTIAGRRHVLVGDRATRQYRKGYRYGDGEVLAVVRPGTLVEQWQVLKACVAADVIVILQAANTGLTGGSTPFGDGYDRPIVIVNTMRMDRIDLIEEGRQVIALPGATLDKLEKRLRAIGREPHSVIGSSCIGASVAGGVCNNSGGSLIQRGPAYTQLALFAQRDADGSLKLVNHLGVELGEDPETILSRLDSGQYTPADIASSANQWASDREYHNHIREIAAATPARFNADPRRHYEASGSAGKLAVFALRLDTFEADKETAVFYIGSNDPEDLGRVRRDILSTFENLPIAGEYIHRGAYDAARRYGKDLFLFLKYVGTDHIPKAFAAKSWFDGITEKLGLKGNISDHLLQWVTRLFPEHLPKRLNAYRDRYTHHLMLKMGGAGIAEARQYLAKAFPTQNGDYFECSEEEGRAAFMLRFAVGGSVVRYRAVHTKTVEDIVALDIALPRNTVDWFETLPPEIEDKIEYKIYCGHFFCHVLHQEYLVKKGEDCLALEHEMWKLLDARGAEYPAEHNVGHLYHAKPELAAFYKSLDPTNTFNPGIGHTSKCRHWQEDA</sequence>
<dbReference type="GO" id="GO:0006089">
    <property type="term" value="P:lactate metabolic process"/>
    <property type="evidence" value="ECO:0007669"/>
    <property type="project" value="UniProtKB-UniRule"/>
</dbReference>
<comment type="catalytic activity">
    <reaction evidence="5 6">
        <text>(R)-lactate + a quinone = a quinol + pyruvate</text>
        <dbReference type="Rhea" id="RHEA:51468"/>
        <dbReference type="ChEBI" id="CHEBI:15361"/>
        <dbReference type="ChEBI" id="CHEBI:16004"/>
        <dbReference type="ChEBI" id="CHEBI:24646"/>
        <dbReference type="ChEBI" id="CHEBI:132124"/>
        <dbReference type="EC" id="1.1.5.12"/>
    </reaction>
</comment>
<keyword evidence="5 6" id="KW-0874">Quinone</keyword>
<dbReference type="GO" id="GO:0102029">
    <property type="term" value="F:D-lactate dehydrogenase (quinone) activity"/>
    <property type="evidence" value="ECO:0007669"/>
    <property type="project" value="UniProtKB-EC"/>
</dbReference>
<feature type="domain" description="FAD-binding PCMH-type" evidence="8">
    <location>
        <begin position="34"/>
        <end position="219"/>
    </location>
</feature>
<dbReference type="InterPro" id="IPR051264">
    <property type="entry name" value="FAD-oxidored/transferase_4"/>
</dbReference>
<feature type="binding site" evidence="5 7">
    <location>
        <position position="135"/>
    </location>
    <ligand>
        <name>FAD</name>
        <dbReference type="ChEBI" id="CHEBI:57692"/>
    </ligand>
</feature>
<keyword evidence="10" id="KW-1185">Reference proteome</keyword>
<dbReference type="GO" id="GO:0048038">
    <property type="term" value="F:quinone binding"/>
    <property type="evidence" value="ECO:0007669"/>
    <property type="project" value="UniProtKB-KW"/>
</dbReference>
<name>A0A916VXD6_9HYPH</name>
<comment type="cofactor">
    <cofactor evidence="1 5 6 7">
        <name>FAD</name>
        <dbReference type="ChEBI" id="CHEBI:57692"/>
    </cofactor>
</comment>
<dbReference type="InterPro" id="IPR016164">
    <property type="entry name" value="FAD-linked_Oxase-like_C"/>
</dbReference>
<dbReference type="SUPFAM" id="SSF55103">
    <property type="entry name" value="FAD-linked oxidases, C-terminal domain"/>
    <property type="match status" value="1"/>
</dbReference>
<feature type="binding site" evidence="5 7">
    <location>
        <position position="142"/>
    </location>
    <ligand>
        <name>FAD</name>
        <dbReference type="ChEBI" id="CHEBI:57692"/>
    </ligand>
</feature>
<dbReference type="AlphaFoldDB" id="A0A916VXD6"/>
<dbReference type="Gene3D" id="3.30.43.10">
    <property type="entry name" value="Uridine Diphospho-n-acetylenolpyruvylglucosamine Reductase, domain 2"/>
    <property type="match status" value="2"/>
</dbReference>
<dbReference type="PANTHER" id="PTHR43716:SF1">
    <property type="entry name" value="D-2-HYDROXYGLUTARATE DEHYDROGENASE, MITOCHONDRIAL"/>
    <property type="match status" value="1"/>
</dbReference>